<keyword evidence="6 12" id="KW-1133">Transmembrane helix</keyword>
<evidence type="ECO:0000256" key="10">
    <source>
        <dbReference type="ARBA" id="ARBA00034899"/>
    </source>
</evidence>
<sequence length="167" mass="18634">MHIVMTHLLNGKREVQFLAGGLGWGAAHSVASSFILFWVGARASAFSWRWMQMAMDSSFDLILLFVAMAALTWMATRAASRHLVFVFLTACVLHSFVYHMDTGIGLIPQAAVDEYVIPDRSLVGPGDDEKKDERSPGQKKFEQVLNKMDKEDAYSWVSLGNKISTSF</sequence>
<keyword evidence="5" id="KW-0256">Endoplasmic reticulum</keyword>
<comment type="subcellular location">
    <subcellularLocation>
        <location evidence="2">Cell membrane</location>
        <topology evidence="2">Multi-pass membrane protein</topology>
    </subcellularLocation>
    <subcellularLocation>
        <location evidence="1">Endoplasmic reticulum membrane</location>
        <topology evidence="1">Multi-pass membrane protein</topology>
    </subcellularLocation>
</comment>
<evidence type="ECO:0000256" key="1">
    <source>
        <dbReference type="ARBA" id="ARBA00004477"/>
    </source>
</evidence>
<proteinExistence type="inferred from homology"/>
<name>A0A0C2GFC3_9BILA</name>
<organism evidence="13 14">
    <name type="scientific">Ancylostoma duodenale</name>
    <dbReference type="NCBI Taxonomy" id="51022"/>
    <lineage>
        <taxon>Eukaryota</taxon>
        <taxon>Metazoa</taxon>
        <taxon>Ecdysozoa</taxon>
        <taxon>Nematoda</taxon>
        <taxon>Chromadorea</taxon>
        <taxon>Rhabditida</taxon>
        <taxon>Rhabditina</taxon>
        <taxon>Rhabditomorpha</taxon>
        <taxon>Strongyloidea</taxon>
        <taxon>Ancylostomatidae</taxon>
        <taxon>Ancylostomatinae</taxon>
        <taxon>Ancylostoma</taxon>
    </lineage>
</organism>
<feature type="transmembrane region" description="Helical" evidence="12">
    <location>
        <begin position="59"/>
        <end position="76"/>
    </location>
</feature>
<dbReference type="GO" id="GO:0005886">
    <property type="term" value="C:plasma membrane"/>
    <property type="evidence" value="ECO:0007669"/>
    <property type="project" value="UniProtKB-SubCell"/>
</dbReference>
<evidence type="ECO:0000256" key="5">
    <source>
        <dbReference type="ARBA" id="ARBA00022824"/>
    </source>
</evidence>
<gene>
    <name evidence="13" type="ORF">ANCDUO_13997</name>
</gene>
<dbReference type="AlphaFoldDB" id="A0A0C2GFC3"/>
<comment type="similarity">
    <text evidence="8">Belongs to the TMEM147 family.</text>
</comment>
<evidence type="ECO:0000313" key="14">
    <source>
        <dbReference type="Proteomes" id="UP000054047"/>
    </source>
</evidence>
<dbReference type="PANTHER" id="PTHR12869:SF0">
    <property type="entry name" value="BOS COMPLEX SUBUNIT TMEM147"/>
    <property type="match status" value="1"/>
</dbReference>
<dbReference type="EMBL" id="KN736654">
    <property type="protein sequence ID" value="KIH55836.1"/>
    <property type="molecule type" value="Genomic_DNA"/>
</dbReference>
<dbReference type="PANTHER" id="PTHR12869">
    <property type="entry name" value="SMALL SEVEN TRANSMEMBRANE DOMAIN-CONTAINING PROTEIN"/>
    <property type="match status" value="1"/>
</dbReference>
<protein>
    <recommendedName>
        <fullName evidence="9">BOS complex subunit TMEM147</fullName>
    </recommendedName>
    <alternativeName>
        <fullName evidence="10">Transmembrane protein 147</fullName>
    </alternativeName>
</protein>
<keyword evidence="14" id="KW-1185">Reference proteome</keyword>
<dbReference type="Proteomes" id="UP000054047">
    <property type="component" value="Unassembled WGS sequence"/>
</dbReference>
<dbReference type="Pfam" id="PF09767">
    <property type="entry name" value="DUF2053"/>
    <property type="match status" value="1"/>
</dbReference>
<feature type="compositionally biased region" description="Basic and acidic residues" evidence="11">
    <location>
        <begin position="127"/>
        <end position="141"/>
    </location>
</feature>
<evidence type="ECO:0000256" key="4">
    <source>
        <dbReference type="ARBA" id="ARBA00022692"/>
    </source>
</evidence>
<accession>A0A0C2GFC3</accession>
<evidence type="ECO:0000256" key="12">
    <source>
        <dbReference type="SAM" id="Phobius"/>
    </source>
</evidence>
<evidence type="ECO:0000256" key="3">
    <source>
        <dbReference type="ARBA" id="ARBA00022475"/>
    </source>
</evidence>
<feature type="region of interest" description="Disordered" evidence="11">
    <location>
        <begin position="122"/>
        <end position="141"/>
    </location>
</feature>
<evidence type="ECO:0000256" key="9">
    <source>
        <dbReference type="ARBA" id="ARBA00034846"/>
    </source>
</evidence>
<feature type="transmembrane region" description="Helical" evidence="12">
    <location>
        <begin position="15"/>
        <end position="39"/>
    </location>
</feature>
<dbReference type="OrthoDB" id="9993532at2759"/>
<evidence type="ECO:0000256" key="8">
    <source>
        <dbReference type="ARBA" id="ARBA00034739"/>
    </source>
</evidence>
<evidence type="ECO:0000256" key="7">
    <source>
        <dbReference type="ARBA" id="ARBA00023136"/>
    </source>
</evidence>
<dbReference type="InterPro" id="IPR019164">
    <property type="entry name" value="TMEM147"/>
</dbReference>
<keyword evidence="3" id="KW-1003">Cell membrane</keyword>
<evidence type="ECO:0000313" key="13">
    <source>
        <dbReference type="EMBL" id="KIH55836.1"/>
    </source>
</evidence>
<evidence type="ECO:0000256" key="11">
    <source>
        <dbReference type="SAM" id="MobiDB-lite"/>
    </source>
</evidence>
<reference evidence="13 14" key="1">
    <citation type="submission" date="2013-12" db="EMBL/GenBank/DDBJ databases">
        <title>Draft genome of the parsitic nematode Ancylostoma duodenale.</title>
        <authorList>
            <person name="Mitreva M."/>
        </authorList>
    </citation>
    <scope>NUCLEOTIDE SEQUENCE [LARGE SCALE GENOMIC DNA]</scope>
    <source>
        <strain evidence="13 14">Zhejiang</strain>
    </source>
</reference>
<keyword evidence="7 12" id="KW-0472">Membrane</keyword>
<keyword evidence="4 12" id="KW-0812">Transmembrane</keyword>
<evidence type="ECO:0000256" key="2">
    <source>
        <dbReference type="ARBA" id="ARBA00004651"/>
    </source>
</evidence>
<evidence type="ECO:0000256" key="6">
    <source>
        <dbReference type="ARBA" id="ARBA00022989"/>
    </source>
</evidence>
<feature type="transmembrane region" description="Helical" evidence="12">
    <location>
        <begin position="82"/>
        <end position="100"/>
    </location>
</feature>
<dbReference type="GO" id="GO:0005789">
    <property type="term" value="C:endoplasmic reticulum membrane"/>
    <property type="evidence" value="ECO:0007669"/>
    <property type="project" value="UniProtKB-SubCell"/>
</dbReference>